<gene>
    <name evidence="3" type="ORF">E2R65_01595</name>
    <name evidence="2" type="ORF">GGR35_000682</name>
</gene>
<name>A0A4Y8AK29_9SPHI</name>
<evidence type="ECO:0000313" key="4">
    <source>
        <dbReference type="Proteomes" id="UP000297248"/>
    </source>
</evidence>
<reference evidence="2 5" key="3">
    <citation type="submission" date="2020-08" db="EMBL/GenBank/DDBJ databases">
        <title>Genomic Encyclopedia of Type Strains, Phase IV (KMG-IV): sequencing the most valuable type-strain genomes for metagenomic binning, comparative biology and taxonomic classification.</title>
        <authorList>
            <person name="Goeker M."/>
        </authorList>
    </citation>
    <scope>NUCLEOTIDE SEQUENCE [LARGE SCALE GENOMIC DNA]</scope>
    <source>
        <strain evidence="2 5">DSM 100995</strain>
    </source>
</reference>
<dbReference type="EMBL" id="JACIEG010000001">
    <property type="protein sequence ID" value="MBB3968096.1"/>
    <property type="molecule type" value="Genomic_DNA"/>
</dbReference>
<dbReference type="OrthoDB" id="1454494at2"/>
<feature type="region of interest" description="Disordered" evidence="1">
    <location>
        <begin position="1"/>
        <end position="98"/>
    </location>
</feature>
<evidence type="ECO:0000256" key="1">
    <source>
        <dbReference type="SAM" id="MobiDB-lite"/>
    </source>
</evidence>
<protein>
    <submittedName>
        <fullName evidence="3">Uncharacterized protein</fullName>
    </submittedName>
</protein>
<sequence length="205" mass="22905">MAGVKKYVEGEDTDLERLKETEQSKEADNSSIYDNSKRAGEATGSGVNAVGDRTGQFETTDRQSRTVLNSSTGGIEEYRSDRTSNATPGAIPERNTNITTTNTNDFYSDHSGTYMNEENVTRKTGREFRPMSSTEHRSMVRGATTGYVKDYFSKPEFSLKGVEKGGLVMDIIVDAYKGITRFIVSKDVEDYLEELKTSKEKREKV</sequence>
<dbReference type="AlphaFoldDB" id="A0A4Y8AK29"/>
<dbReference type="EMBL" id="SNQG01000001">
    <property type="protein sequence ID" value="TEW68881.1"/>
    <property type="molecule type" value="Genomic_DNA"/>
</dbReference>
<dbReference type="Proteomes" id="UP000297248">
    <property type="component" value="Unassembled WGS sequence"/>
</dbReference>
<evidence type="ECO:0000313" key="2">
    <source>
        <dbReference type="EMBL" id="MBB3968096.1"/>
    </source>
</evidence>
<feature type="compositionally biased region" description="Basic and acidic residues" evidence="1">
    <location>
        <begin position="15"/>
        <end position="28"/>
    </location>
</feature>
<evidence type="ECO:0000313" key="5">
    <source>
        <dbReference type="Proteomes" id="UP000583101"/>
    </source>
</evidence>
<reference evidence="3 4" key="1">
    <citation type="journal article" date="2016" name="Int. J. Syst. Evol. Microbiol.">
        <title>Proposal of Mucilaginibacter phyllosphaerae sp. nov. isolated from the phyllosphere of Galium album.</title>
        <authorList>
            <person name="Aydogan E.L."/>
            <person name="Busse H.J."/>
            <person name="Moser G."/>
            <person name="Muller C."/>
            <person name="Kampfer P."/>
            <person name="Glaeser S.P."/>
        </authorList>
    </citation>
    <scope>NUCLEOTIDE SEQUENCE [LARGE SCALE GENOMIC DNA]</scope>
    <source>
        <strain evidence="3 4">PP-F2FG21</strain>
    </source>
</reference>
<keyword evidence="5" id="KW-1185">Reference proteome</keyword>
<comment type="caution">
    <text evidence="3">The sequence shown here is derived from an EMBL/GenBank/DDBJ whole genome shotgun (WGS) entry which is preliminary data.</text>
</comment>
<proteinExistence type="predicted"/>
<dbReference type="RefSeq" id="WP_134334720.1">
    <property type="nucleotide sequence ID" value="NZ_BMCZ01000001.1"/>
</dbReference>
<accession>A0A4Y8AK29</accession>
<reference evidence="3" key="2">
    <citation type="submission" date="2019-03" db="EMBL/GenBank/DDBJ databases">
        <authorList>
            <person name="Yan Y.-Q."/>
            <person name="Du Z.-J."/>
        </authorList>
    </citation>
    <scope>NUCLEOTIDE SEQUENCE</scope>
    <source>
        <strain evidence="3">PP-F2FG21</strain>
    </source>
</reference>
<dbReference type="Proteomes" id="UP000583101">
    <property type="component" value="Unassembled WGS sequence"/>
</dbReference>
<organism evidence="3 4">
    <name type="scientific">Mucilaginibacter phyllosphaerae</name>
    <dbReference type="NCBI Taxonomy" id="1812349"/>
    <lineage>
        <taxon>Bacteria</taxon>
        <taxon>Pseudomonadati</taxon>
        <taxon>Bacteroidota</taxon>
        <taxon>Sphingobacteriia</taxon>
        <taxon>Sphingobacteriales</taxon>
        <taxon>Sphingobacteriaceae</taxon>
        <taxon>Mucilaginibacter</taxon>
    </lineage>
</organism>
<evidence type="ECO:0000313" key="3">
    <source>
        <dbReference type="EMBL" id="TEW68881.1"/>
    </source>
</evidence>